<sequence>MSTGSVRRGGRTRKNIVERGELRLLITVIMCYCLLPTYLPTYHSTCREKSEHLFLPVWSHALAPYSIRLVNGALSLPCLPCVTFVETSDDGRWLIARLEGSNSNEGHRQNARLVFRCLGYVPNRDSELSVNGISLLDLKAWCWYTRA</sequence>
<accession>A0AAJ8BPH3</accession>
<feature type="transmembrane region" description="Helical" evidence="1">
    <location>
        <begin position="21"/>
        <end position="39"/>
    </location>
</feature>
<dbReference type="RefSeq" id="XP_059600046.1">
    <property type="nucleotide sequence ID" value="XM_059746451.1"/>
</dbReference>
<organism evidence="2">
    <name type="scientific">Aspergillus niger</name>
    <dbReference type="NCBI Taxonomy" id="5061"/>
    <lineage>
        <taxon>Eukaryota</taxon>
        <taxon>Fungi</taxon>
        <taxon>Dikarya</taxon>
        <taxon>Ascomycota</taxon>
        <taxon>Pezizomycotina</taxon>
        <taxon>Eurotiomycetes</taxon>
        <taxon>Eurotiomycetidae</taxon>
        <taxon>Eurotiales</taxon>
        <taxon>Aspergillaceae</taxon>
        <taxon>Aspergillus</taxon>
        <taxon>Aspergillus subgen. Circumdati</taxon>
    </lineage>
</organism>
<reference evidence="2" key="2">
    <citation type="submission" date="2025-08" db="UniProtKB">
        <authorList>
            <consortium name="RefSeq"/>
        </authorList>
    </citation>
    <scope>IDENTIFICATION</scope>
</reference>
<dbReference type="GeneID" id="84590394"/>
<proteinExistence type="predicted"/>
<reference evidence="2" key="1">
    <citation type="submission" date="2025-02" db="EMBL/GenBank/DDBJ databases">
        <authorList>
            <consortium name="NCBI Genome Project"/>
        </authorList>
    </citation>
    <scope>NUCLEOTIDE SEQUENCE</scope>
</reference>
<dbReference type="KEGG" id="ang:An02g08480"/>
<protein>
    <submittedName>
        <fullName evidence="2">Uncharacterized protein</fullName>
    </submittedName>
</protein>
<evidence type="ECO:0000313" key="2">
    <source>
        <dbReference type="RefSeq" id="XP_059600046.1"/>
    </source>
</evidence>
<keyword evidence="1" id="KW-0472">Membrane</keyword>
<gene>
    <name evidence="2" type="ORF">An02g08480</name>
</gene>
<evidence type="ECO:0000256" key="1">
    <source>
        <dbReference type="SAM" id="Phobius"/>
    </source>
</evidence>
<keyword evidence="1" id="KW-0812">Transmembrane</keyword>
<dbReference type="AlphaFoldDB" id="A0AAJ8BPH3"/>
<keyword evidence="1" id="KW-1133">Transmembrane helix</keyword>
<dbReference type="VEuPathDB" id="FungiDB:An02g08480"/>
<name>A0AAJ8BPH3_ASPNG</name>